<name>A0ABN2RH86_9PSEU</name>
<reference evidence="1 2" key="1">
    <citation type="journal article" date="2019" name="Int. J. Syst. Evol. Microbiol.">
        <title>The Global Catalogue of Microorganisms (GCM) 10K type strain sequencing project: providing services to taxonomists for standard genome sequencing and annotation.</title>
        <authorList>
            <consortium name="The Broad Institute Genomics Platform"/>
            <consortium name="The Broad Institute Genome Sequencing Center for Infectious Disease"/>
            <person name="Wu L."/>
            <person name="Ma J."/>
        </authorList>
    </citation>
    <scope>NUCLEOTIDE SEQUENCE [LARGE SCALE GENOMIC DNA]</scope>
    <source>
        <strain evidence="1 2">JCM 14545</strain>
    </source>
</reference>
<sequence>MVADGDGPLCAEAEFEDLVRNMVATFAPRLFAVVQEYGEHVDARIAAWGIAFDDEDGAEVISVDGGLRMSVGSPERALVGFVQRPEVSARVVWVDPPEAA</sequence>
<dbReference type="EMBL" id="BAAANN010000019">
    <property type="protein sequence ID" value="GAA1968856.1"/>
    <property type="molecule type" value="Genomic_DNA"/>
</dbReference>
<comment type="caution">
    <text evidence="1">The sequence shown here is derived from an EMBL/GenBank/DDBJ whole genome shotgun (WGS) entry which is preliminary data.</text>
</comment>
<proteinExistence type="predicted"/>
<gene>
    <name evidence="1" type="ORF">GCM10009754_47440</name>
</gene>
<keyword evidence="2" id="KW-1185">Reference proteome</keyword>
<dbReference type="Proteomes" id="UP001501116">
    <property type="component" value="Unassembled WGS sequence"/>
</dbReference>
<organism evidence="1 2">
    <name type="scientific">Amycolatopsis minnesotensis</name>
    <dbReference type="NCBI Taxonomy" id="337894"/>
    <lineage>
        <taxon>Bacteria</taxon>
        <taxon>Bacillati</taxon>
        <taxon>Actinomycetota</taxon>
        <taxon>Actinomycetes</taxon>
        <taxon>Pseudonocardiales</taxon>
        <taxon>Pseudonocardiaceae</taxon>
        <taxon>Amycolatopsis</taxon>
    </lineage>
</organism>
<dbReference type="RefSeq" id="WP_344422746.1">
    <property type="nucleotide sequence ID" value="NZ_BAAANN010000019.1"/>
</dbReference>
<protein>
    <submittedName>
        <fullName evidence="1">Uncharacterized protein</fullName>
    </submittedName>
</protein>
<accession>A0ABN2RH86</accession>
<evidence type="ECO:0000313" key="2">
    <source>
        <dbReference type="Proteomes" id="UP001501116"/>
    </source>
</evidence>
<evidence type="ECO:0000313" key="1">
    <source>
        <dbReference type="EMBL" id="GAA1968856.1"/>
    </source>
</evidence>